<dbReference type="InterPro" id="IPR003918">
    <property type="entry name" value="NADH_UbQ_OxRdtase"/>
</dbReference>
<keyword evidence="4" id="KW-1003">Cell membrane</keyword>
<comment type="similarity">
    <text evidence="2">Belongs to the CPA3 antiporters (TC 2.A.63) subunit D family.</text>
</comment>
<protein>
    <submittedName>
        <fullName evidence="12">Putative monovalent cation/H+ antiporter subunit D</fullName>
    </submittedName>
</protein>
<feature type="transmembrane region" description="Helical" evidence="10">
    <location>
        <begin position="405"/>
        <end position="429"/>
    </location>
</feature>
<feature type="transmembrane region" description="Helical" evidence="10">
    <location>
        <begin position="77"/>
        <end position="95"/>
    </location>
</feature>
<feature type="transmembrane region" description="Helical" evidence="10">
    <location>
        <begin position="449"/>
        <end position="470"/>
    </location>
</feature>
<evidence type="ECO:0000256" key="10">
    <source>
        <dbReference type="SAM" id="Phobius"/>
    </source>
</evidence>
<feature type="transmembrane region" description="Helical" evidence="10">
    <location>
        <begin position="272"/>
        <end position="292"/>
    </location>
</feature>
<feature type="domain" description="NADH:quinone oxidoreductase/Mrp antiporter transmembrane" evidence="11">
    <location>
        <begin position="128"/>
        <end position="416"/>
    </location>
</feature>
<feature type="transmembrane region" description="Helical" evidence="10">
    <location>
        <begin position="107"/>
        <end position="124"/>
    </location>
</feature>
<evidence type="ECO:0000256" key="6">
    <source>
        <dbReference type="ARBA" id="ARBA00022989"/>
    </source>
</evidence>
<evidence type="ECO:0000256" key="8">
    <source>
        <dbReference type="ARBA" id="ARBA00023136"/>
    </source>
</evidence>
<evidence type="ECO:0000313" key="13">
    <source>
        <dbReference type="Proteomes" id="UP000242084"/>
    </source>
</evidence>
<evidence type="ECO:0000256" key="2">
    <source>
        <dbReference type="ARBA" id="ARBA00005346"/>
    </source>
</evidence>
<evidence type="ECO:0000256" key="7">
    <source>
        <dbReference type="ARBA" id="ARBA00023065"/>
    </source>
</evidence>
<keyword evidence="3" id="KW-0813">Transport</keyword>
<dbReference type="InterPro" id="IPR001750">
    <property type="entry name" value="ND/Mrp_TM"/>
</dbReference>
<reference evidence="12 13" key="1">
    <citation type="submission" date="2017-06" db="EMBL/GenBank/DDBJ databases">
        <authorList>
            <consortium name="Pathogen Informatics"/>
        </authorList>
    </citation>
    <scope>NUCLEOTIDE SEQUENCE [LARGE SCALE GENOMIC DNA]</scope>
    <source>
        <strain evidence="12 13">NCTC13839</strain>
    </source>
</reference>
<feature type="transmembrane region" description="Helical" evidence="10">
    <location>
        <begin position="299"/>
        <end position="317"/>
    </location>
</feature>
<evidence type="ECO:0000259" key="11">
    <source>
        <dbReference type="Pfam" id="PF00361"/>
    </source>
</evidence>
<dbReference type="Pfam" id="PF00361">
    <property type="entry name" value="Proton_antipo_M"/>
    <property type="match status" value="1"/>
</dbReference>
<dbReference type="GO" id="GO:0008137">
    <property type="term" value="F:NADH dehydrogenase (ubiquinone) activity"/>
    <property type="evidence" value="ECO:0007669"/>
    <property type="project" value="InterPro"/>
</dbReference>
<keyword evidence="8 10" id="KW-0472">Membrane</keyword>
<dbReference type="OrthoDB" id="9811718at2"/>
<feature type="transmembrane region" description="Helical" evidence="10">
    <location>
        <begin position="204"/>
        <end position="227"/>
    </location>
</feature>
<dbReference type="PANTHER" id="PTHR42703:SF1">
    <property type="entry name" value="NA(+)_H(+) ANTIPORTER SUBUNIT D1"/>
    <property type="match status" value="1"/>
</dbReference>
<feature type="transmembrane region" description="Helical" evidence="10">
    <location>
        <begin position="333"/>
        <end position="352"/>
    </location>
</feature>
<keyword evidence="5 9" id="KW-0812">Transmembrane</keyword>
<dbReference type="PANTHER" id="PTHR42703">
    <property type="entry name" value="NADH DEHYDROGENASE"/>
    <property type="match status" value="1"/>
</dbReference>
<feature type="transmembrane region" description="Helical" evidence="10">
    <location>
        <begin position="364"/>
        <end position="385"/>
    </location>
</feature>
<dbReference type="GO" id="GO:0005886">
    <property type="term" value="C:plasma membrane"/>
    <property type="evidence" value="ECO:0007669"/>
    <property type="project" value="UniProtKB-SubCell"/>
</dbReference>
<keyword evidence="7" id="KW-0406">Ion transport</keyword>
<feature type="transmembrane region" description="Helical" evidence="10">
    <location>
        <begin position="6"/>
        <end position="22"/>
    </location>
</feature>
<dbReference type="NCBIfam" id="NF009306">
    <property type="entry name" value="PRK12663.1"/>
    <property type="match status" value="1"/>
</dbReference>
<sequence>MNNLILVPLLVPLLTGLILFFFKERLTLTRRIAITSLCVTTCITIWLLIEVTLHKPLVINFGDWQPPFGIQFVGDELGLLFTAVSCFVVTVIIYFGFGKRERVANRYFLPSFILFLLSGVNGSFLTADIFNLYVMFEIMLLASFVLLTLGQSIEQLRASIIYVVINVVSSWFFLMGVAYLYGTLGTLNFGHIAMRISESGQPPTVTLVAIIMIFVFGGKASLVMFMWLPKAYAALNTELAALFASLMTKVGVYALIRVMVLMFDEKPEVTHFLLYIMAIVTMIIGSIGVLGFKDIKKIAAYQVILSIGIAVLGLSANNSDGITGAIFYVSHDMIIKTLLFLVIGTLVLLAGTRYYDQFGGLIKYYPRLGIIFFITILSIGGVPPFGGFPGKLLIIKGALANGYTIGVMVMIISSIIAMYSLLKVFLVMYFGRETVPQATQHVILTKNKLYAMMILTVATITVGIFSQYILNISEVAAHFNMNENTYFKEIIPNVEAEAKK</sequence>
<dbReference type="AlphaFoldDB" id="A0A239YE52"/>
<evidence type="ECO:0000256" key="1">
    <source>
        <dbReference type="ARBA" id="ARBA00004651"/>
    </source>
</evidence>
<keyword evidence="3" id="KW-0050">Antiport</keyword>
<dbReference type="GO" id="GO:0015297">
    <property type="term" value="F:antiporter activity"/>
    <property type="evidence" value="ECO:0007669"/>
    <property type="project" value="UniProtKB-KW"/>
</dbReference>
<dbReference type="InterPro" id="IPR050586">
    <property type="entry name" value="CPA3_Na-H_Antiporter_D"/>
</dbReference>
<evidence type="ECO:0000313" key="12">
    <source>
        <dbReference type="EMBL" id="SNV57127.1"/>
    </source>
</evidence>
<dbReference type="RefSeq" id="WP_095085800.1">
    <property type="nucleotide sequence ID" value="NZ_BMDM01000007.1"/>
</dbReference>
<dbReference type="EMBL" id="LT906462">
    <property type="protein sequence ID" value="SNV57127.1"/>
    <property type="molecule type" value="Genomic_DNA"/>
</dbReference>
<evidence type="ECO:0000256" key="5">
    <source>
        <dbReference type="ARBA" id="ARBA00022692"/>
    </source>
</evidence>
<dbReference type="GO" id="GO:0042773">
    <property type="term" value="P:ATP synthesis coupled electron transport"/>
    <property type="evidence" value="ECO:0007669"/>
    <property type="project" value="InterPro"/>
</dbReference>
<accession>A0A239YE52</accession>
<proteinExistence type="inferred from homology"/>
<gene>
    <name evidence="12" type="primary">mnhD1</name>
    <name evidence="12" type="ORF">SAMEA4384403_00313</name>
</gene>
<feature type="transmembrane region" description="Helical" evidence="10">
    <location>
        <begin position="239"/>
        <end position="260"/>
    </location>
</feature>
<feature type="transmembrane region" description="Helical" evidence="10">
    <location>
        <begin position="161"/>
        <end position="184"/>
    </location>
</feature>
<evidence type="ECO:0000256" key="9">
    <source>
        <dbReference type="RuleBase" id="RU000320"/>
    </source>
</evidence>
<feature type="transmembrane region" description="Helical" evidence="10">
    <location>
        <begin position="34"/>
        <end position="57"/>
    </location>
</feature>
<dbReference type="KEGG" id="sste:SAMEA4384403_0313"/>
<evidence type="ECO:0000256" key="3">
    <source>
        <dbReference type="ARBA" id="ARBA00022449"/>
    </source>
</evidence>
<feature type="transmembrane region" description="Helical" evidence="10">
    <location>
        <begin position="130"/>
        <end position="149"/>
    </location>
</feature>
<name>A0A239YE52_9STAP</name>
<dbReference type="Proteomes" id="UP000242084">
    <property type="component" value="Chromosome 1"/>
</dbReference>
<organism evidence="12 13">
    <name type="scientific">Mammaliicoccus stepanovicii</name>
    <dbReference type="NCBI Taxonomy" id="643214"/>
    <lineage>
        <taxon>Bacteria</taxon>
        <taxon>Bacillati</taxon>
        <taxon>Bacillota</taxon>
        <taxon>Bacilli</taxon>
        <taxon>Bacillales</taxon>
        <taxon>Staphylococcaceae</taxon>
        <taxon>Mammaliicoccus</taxon>
    </lineage>
</organism>
<keyword evidence="6 10" id="KW-1133">Transmembrane helix</keyword>
<comment type="subcellular location">
    <subcellularLocation>
        <location evidence="1">Cell membrane</location>
        <topology evidence="1">Multi-pass membrane protein</topology>
    </subcellularLocation>
    <subcellularLocation>
        <location evidence="9">Membrane</location>
        <topology evidence="9">Multi-pass membrane protein</topology>
    </subcellularLocation>
</comment>
<keyword evidence="13" id="KW-1185">Reference proteome</keyword>
<evidence type="ECO:0000256" key="4">
    <source>
        <dbReference type="ARBA" id="ARBA00022475"/>
    </source>
</evidence>
<dbReference type="PRINTS" id="PR01437">
    <property type="entry name" value="NUOXDRDTASE4"/>
</dbReference>